<accession>A0A815A0G7</accession>
<name>A0A815A0G7_ADIRI</name>
<evidence type="ECO:0000313" key="5">
    <source>
        <dbReference type="Proteomes" id="UP000663852"/>
    </source>
</evidence>
<reference evidence="2" key="1">
    <citation type="submission" date="2021-02" db="EMBL/GenBank/DDBJ databases">
        <authorList>
            <person name="Nowell W R."/>
        </authorList>
    </citation>
    <scope>NUCLEOTIDE SEQUENCE</scope>
</reference>
<organism evidence="2 5">
    <name type="scientific">Adineta ricciae</name>
    <name type="common">Rotifer</name>
    <dbReference type="NCBI Taxonomy" id="249248"/>
    <lineage>
        <taxon>Eukaryota</taxon>
        <taxon>Metazoa</taxon>
        <taxon>Spiralia</taxon>
        <taxon>Gnathifera</taxon>
        <taxon>Rotifera</taxon>
        <taxon>Eurotatoria</taxon>
        <taxon>Bdelloidea</taxon>
        <taxon>Adinetida</taxon>
        <taxon>Adinetidae</taxon>
        <taxon>Adineta</taxon>
    </lineage>
</organism>
<evidence type="ECO:0000313" key="2">
    <source>
        <dbReference type="EMBL" id="CAF1249427.1"/>
    </source>
</evidence>
<dbReference type="EMBL" id="CAJNOJ010000179">
    <property type="protein sequence ID" value="CAF1249427.1"/>
    <property type="molecule type" value="Genomic_DNA"/>
</dbReference>
<dbReference type="Proteomes" id="UP000663828">
    <property type="component" value="Unassembled WGS sequence"/>
</dbReference>
<keyword evidence="4" id="KW-1185">Reference proteome</keyword>
<dbReference type="PANTHER" id="PTHR21301">
    <property type="entry name" value="REVERSE TRANSCRIPTASE"/>
    <property type="match status" value="1"/>
</dbReference>
<dbReference type="PANTHER" id="PTHR21301:SF10">
    <property type="entry name" value="REVERSE TRANSCRIPTASE DOMAIN-CONTAINING PROTEIN"/>
    <property type="match status" value="1"/>
</dbReference>
<feature type="region of interest" description="Disordered" evidence="1">
    <location>
        <begin position="1254"/>
        <end position="1273"/>
    </location>
</feature>
<dbReference type="Proteomes" id="UP000663852">
    <property type="component" value="Unassembled WGS sequence"/>
</dbReference>
<gene>
    <name evidence="2" type="ORF">EDS130_LOCUS27890</name>
    <name evidence="3" type="ORF">XAT740_LOCUS26499</name>
</gene>
<dbReference type="EMBL" id="CAJNOR010002157">
    <property type="protein sequence ID" value="CAF1255642.1"/>
    <property type="molecule type" value="Genomic_DNA"/>
</dbReference>
<proteinExistence type="predicted"/>
<evidence type="ECO:0000313" key="4">
    <source>
        <dbReference type="Proteomes" id="UP000663828"/>
    </source>
</evidence>
<dbReference type="OrthoDB" id="10016245at2759"/>
<sequence>MTQANMNSKLDNEQALDDGTTFYDMNWRDHVFDIPDYLDQNATDNDDGHQETIFDEYLIDFDFDYVHTNVDQEEMIVTVETKRTHDKQTADDCILSHRLSQLSTNVELDNDDIATSQKKRPMDTPPTPTVVSKKIRIVDDLEINANSIPSYLQSTDPLFNTYMHDYMLMNQTASLGIPITVEDLRQLAILKHMIAVLQIRHKLWTVYLKLGTGQLETEESRKTTIDRCLWPVEVKERCVSLTHWNGTDAQQRYEKFTRKFLDELKELSEQYQDKYDVRKSSYSVVFTEELEKAIDKFVYQHGIRSQQMKLDYKIEILTYDYDAQILERKYQQCQPTEYQTQLAKRLYDLYHRYVQSKQELIEFKQRILYNKPNLPESVSMADVSMGQFSKALEEKKQQQDMTDSIVSAILDKEQKCHEYQTRFNDEIHRIPMKSDQNNEGLPGKLIDLIYRNFKTMDKKLKYISDFRRNYYLKNHRDPIDNNSEQWFDKKNVDSFAPTMIIDTTSHQLTIEQIKLLNRGPTYLLPCYIYASSESIKDTIQQQYKLLQHHLSLIFARFNINSTQSMFINKQIKDTYVDMFSSLPPLPIYQRAVYECQLVQSIREQLEKNQLILRRTADRRNVFYLGNRKEFEDKGKHYMFTTNTFEFRETIPPTNLGYAYEYLAKIVRAINSDIEKIFNNKKTYKDLLQKLYIDIDKVYWPYLYFLPDVSEKSEVSVKPCIVTRKSITTRLAQFLEDLLQPAVERHMANTSFENSADFLQQFHQYIEENNGADKRKAQHFYPKTIFVKIQILNYYTMASHSTMLSALKDYFEDHLATRYIENISVDRIIELISVFLKNNYFYYDNNIYRCTRGCPESFKINETLAHMYTIQWQKILRRKLYIDREFYGRYHNQIFFTWNRTTYELDDFFEKFRNQYQNIQMNVNIGSTVHFIDVHLENRQGTLYTRLYHDPDSQAYTLPYVLDNPIVTHSHWLRSALIRAVRCYISVHDFHRERIYLEVTCLTNGYSFEFIHRRVEHFFTYFNAASLYQTVNQQVYDQLRLRLFKFIGEQQRTSRQYEELAQNKRLIRLSYFYAYGPHRKFKQILKKTLSENLRRADHQTREHNELKINIMTQHRYSLNALLSQQKPSHPLLDTARTIFPKIHLSVAKIFFLLVMANHQSTNEQLVNMANEYNHADDDKFGLFGTYEYLSSKTSLPKPNSTGSLVSTISYSSNSPPWVSEPIVPSAHNNNLLPRLAPCWIPLTRIAMVDYYGQESHEKDSKAGKMTSGPPQKKN</sequence>
<evidence type="ECO:0000313" key="3">
    <source>
        <dbReference type="EMBL" id="CAF1255642.1"/>
    </source>
</evidence>
<comment type="caution">
    <text evidence="2">The sequence shown here is derived from an EMBL/GenBank/DDBJ whole genome shotgun (WGS) entry which is preliminary data.</text>
</comment>
<evidence type="ECO:0000256" key="1">
    <source>
        <dbReference type="SAM" id="MobiDB-lite"/>
    </source>
</evidence>
<dbReference type="AlphaFoldDB" id="A0A815A0G7"/>
<protein>
    <submittedName>
        <fullName evidence="2">Uncharacterized protein</fullName>
    </submittedName>
</protein>